<dbReference type="InterPro" id="IPR001789">
    <property type="entry name" value="Sig_transdc_resp-reg_receiver"/>
</dbReference>
<accession>S2ESY2</accession>
<dbReference type="PANTHER" id="PTHR43228:SF1">
    <property type="entry name" value="TWO-COMPONENT RESPONSE REGULATOR ARR22"/>
    <property type="match status" value="1"/>
</dbReference>
<proteinExistence type="predicted"/>
<protein>
    <submittedName>
        <fullName evidence="2">Response regulator receiver domain protein</fullName>
    </submittedName>
</protein>
<evidence type="ECO:0000313" key="2">
    <source>
        <dbReference type="EMBL" id="EPA05469.1"/>
    </source>
</evidence>
<keyword evidence="3" id="KW-1185">Reference proteome</keyword>
<evidence type="ECO:0000313" key="3">
    <source>
        <dbReference type="Proteomes" id="UP000014065"/>
    </source>
</evidence>
<sequence length="135" mass="15628">MPRVIVVDDDFDTAEVFSEFLMLHDIDVVGKAYNGFEGIKLFEELRPDIVFSDIWMPKYDGFYLLNNLKASHPELKIVMITADLSQETYTKLKESKADALIFKPFRINQIMETIDKISKNDSETVTMVNKQHIGY</sequence>
<reference evidence="2 3" key="1">
    <citation type="journal article" date="2012" name="J. Bacteriol.">
        <title>Genome Sequence of "Candidatus Nitrosoarchaeum limnia" BG20, a Low-Salinity Ammonia-Oxidizing Archaeon from the San Francisco Bay Estuary.</title>
        <authorList>
            <person name="Mosier A.C."/>
            <person name="Allen E.E."/>
            <person name="Kim M."/>
            <person name="Ferriera S."/>
            <person name="Francis C.A."/>
        </authorList>
    </citation>
    <scope>NUCLEOTIDE SEQUENCE [LARGE SCALE GENOMIC DNA]</scope>
    <source>
        <strain evidence="2 3">BG20</strain>
    </source>
</reference>
<dbReference type="Gene3D" id="3.40.50.2300">
    <property type="match status" value="1"/>
</dbReference>
<dbReference type="Pfam" id="PF00072">
    <property type="entry name" value="Response_reg"/>
    <property type="match status" value="1"/>
</dbReference>
<dbReference type="PROSITE" id="PS50110">
    <property type="entry name" value="RESPONSE_REGULATORY"/>
    <property type="match status" value="1"/>
</dbReference>
<dbReference type="SUPFAM" id="SSF52172">
    <property type="entry name" value="CheY-like"/>
    <property type="match status" value="1"/>
</dbReference>
<name>S2ESY2_9ARCH</name>
<gene>
    <name evidence="2" type="ORF">BG20_I0847</name>
</gene>
<feature type="domain" description="Response regulatory" evidence="1">
    <location>
        <begin position="3"/>
        <end position="118"/>
    </location>
</feature>
<organism evidence="2 3">
    <name type="scientific">Candidatus Nitrosarchaeum limnium BG20</name>
    <dbReference type="NCBI Taxonomy" id="859192"/>
    <lineage>
        <taxon>Archaea</taxon>
        <taxon>Nitrososphaerota</taxon>
        <taxon>Nitrososphaeria</taxon>
        <taxon>Nitrosopumilales</taxon>
        <taxon>Nitrosopumilaceae</taxon>
        <taxon>Nitrosarchaeum</taxon>
    </lineage>
</organism>
<dbReference type="OrthoDB" id="2830at2157"/>
<dbReference type="PANTHER" id="PTHR43228">
    <property type="entry name" value="TWO-COMPONENT RESPONSE REGULATOR"/>
    <property type="match status" value="1"/>
</dbReference>
<dbReference type="EMBL" id="AHJG01000183">
    <property type="protein sequence ID" value="EPA05469.1"/>
    <property type="molecule type" value="Genomic_DNA"/>
</dbReference>
<dbReference type="SMART" id="SM00448">
    <property type="entry name" value="REC"/>
    <property type="match status" value="1"/>
</dbReference>
<dbReference type="RefSeq" id="WP_010192271.1">
    <property type="nucleotide sequence ID" value="NZ_AHJG01000183.1"/>
</dbReference>
<dbReference type="Proteomes" id="UP000014065">
    <property type="component" value="Unassembled WGS sequence"/>
</dbReference>
<dbReference type="InterPro" id="IPR052048">
    <property type="entry name" value="ST_Response_Regulator"/>
</dbReference>
<dbReference type="GO" id="GO:0000160">
    <property type="term" value="P:phosphorelay signal transduction system"/>
    <property type="evidence" value="ECO:0007669"/>
    <property type="project" value="InterPro"/>
</dbReference>
<comment type="caution">
    <text evidence="2">The sequence shown here is derived from an EMBL/GenBank/DDBJ whole genome shotgun (WGS) entry which is preliminary data.</text>
</comment>
<dbReference type="AlphaFoldDB" id="S2ESY2"/>
<dbReference type="InterPro" id="IPR011006">
    <property type="entry name" value="CheY-like_superfamily"/>
</dbReference>
<evidence type="ECO:0000259" key="1">
    <source>
        <dbReference type="PROSITE" id="PS50110"/>
    </source>
</evidence>